<feature type="region of interest" description="Disordered" evidence="1">
    <location>
        <begin position="703"/>
        <end position="780"/>
    </location>
</feature>
<dbReference type="EMBL" id="JAVRRL010000118">
    <property type="protein sequence ID" value="KAK5107509.1"/>
    <property type="molecule type" value="Genomic_DNA"/>
</dbReference>
<feature type="region of interest" description="Disordered" evidence="1">
    <location>
        <begin position="482"/>
        <end position="504"/>
    </location>
</feature>
<feature type="region of interest" description="Disordered" evidence="1">
    <location>
        <begin position="657"/>
        <end position="678"/>
    </location>
</feature>
<feature type="compositionally biased region" description="Low complexity" evidence="1">
    <location>
        <begin position="930"/>
        <end position="939"/>
    </location>
</feature>
<protein>
    <submittedName>
        <fullName evidence="2">Uncharacterized protein</fullName>
    </submittedName>
</protein>
<evidence type="ECO:0000313" key="3">
    <source>
        <dbReference type="Proteomes" id="UP001310890"/>
    </source>
</evidence>
<feature type="region of interest" description="Disordered" evidence="1">
    <location>
        <begin position="930"/>
        <end position="1047"/>
    </location>
</feature>
<feature type="compositionally biased region" description="Polar residues" evidence="1">
    <location>
        <begin position="657"/>
        <end position="669"/>
    </location>
</feature>
<dbReference type="Proteomes" id="UP001310890">
    <property type="component" value="Unassembled WGS sequence"/>
</dbReference>
<organism evidence="2 3">
    <name type="scientific">Meristemomyces frigidus</name>
    <dbReference type="NCBI Taxonomy" id="1508187"/>
    <lineage>
        <taxon>Eukaryota</taxon>
        <taxon>Fungi</taxon>
        <taxon>Dikarya</taxon>
        <taxon>Ascomycota</taxon>
        <taxon>Pezizomycotina</taxon>
        <taxon>Dothideomycetes</taxon>
        <taxon>Dothideomycetidae</taxon>
        <taxon>Mycosphaerellales</taxon>
        <taxon>Teratosphaeriaceae</taxon>
        <taxon>Meristemomyces</taxon>
    </lineage>
</organism>
<evidence type="ECO:0000313" key="2">
    <source>
        <dbReference type="EMBL" id="KAK5107509.1"/>
    </source>
</evidence>
<feature type="compositionally biased region" description="Basic and acidic residues" evidence="1">
    <location>
        <begin position="707"/>
        <end position="716"/>
    </location>
</feature>
<proteinExistence type="predicted"/>
<accession>A0AAN7T9K8</accession>
<feature type="compositionally biased region" description="Acidic residues" evidence="1">
    <location>
        <begin position="755"/>
        <end position="775"/>
    </location>
</feature>
<feature type="compositionally biased region" description="Low complexity" evidence="1">
    <location>
        <begin position="988"/>
        <end position="1007"/>
    </location>
</feature>
<feature type="region of interest" description="Disordered" evidence="1">
    <location>
        <begin position="260"/>
        <end position="282"/>
    </location>
</feature>
<feature type="compositionally biased region" description="Basic and acidic residues" evidence="1">
    <location>
        <begin position="953"/>
        <end position="963"/>
    </location>
</feature>
<reference evidence="2" key="1">
    <citation type="submission" date="2023-08" db="EMBL/GenBank/DDBJ databases">
        <title>Black Yeasts Isolated from many extreme environments.</title>
        <authorList>
            <person name="Coleine C."/>
            <person name="Stajich J.E."/>
            <person name="Selbmann L."/>
        </authorList>
    </citation>
    <scope>NUCLEOTIDE SEQUENCE</scope>
    <source>
        <strain evidence="2">CCFEE 5401</strain>
    </source>
</reference>
<sequence length="1047" mass="114402">MDDDPDLGQNQNLQVRFLNEYLNEHPLEFQRTHHTFGEQGDDVLGYQLAYGQYGVDGMGGSMFAPALTAGPPQQPSLKQNNFDFYDMVNMPPNGDEAAGSGDLPPNPYNYQASADQAPVFDPTHMLNNPRHHQQHDTAPLPTPNIDQYVIHTQNLMRQISDVPEPLVDAKLVGGDGNSDSGEPHTPTMPLGLVLPQGQNQIHGQVNHHVHPQARDQAFSQVHGMMPSQASASSSQQAVDPFLPAFNPSRHLQFVPGFRQHSRDSYHGQNIPGTRPSTPAPDTMDAGQPAFRRYGMADNLPPPYTSHADHMTGPAEALGYDSGPANLQNHQYVRAMPSQQVPMQQTQDFAVRHQYLNEHYYAQQQEQQHIQQYYAQHQALQQPYVRQPYTQHLASTQAYGSIPAYPVPRTPPMVDRLRGAPPLYPGFPASSAPTRASFHGVDAPLNSIERSVAHPAASAAQPQQFHYHTQLPIDNITTAALQRSENGDRTKQSKKTQAASQTGASRLLPVTSNDSQDALNAVPDMPMHQFVQHFANDYGPHFPDALQAFYRLSADVRINRISVTNYYASVYKVLHSMGAADLIVELYQFRPDRWFNVPMEWFHRAVTEEFDEGVRQNAQQRLQREGALRRSLGNYSQSGNIVPSSMIAGQATVVRSSSNRVMPTGEQTVAGQDPRGPFQTLLREGGRIAGMAAEAGLAARQASARDAAVSKDGHPAPEEAGAALNAKEATRKKRVPAKGFRAGGNGKQNVDSAMEEKDDDSEDDDEHDNEDDDDDDKDFRGSWSKATRKKAYTRDGRLKASYTKGADYPHVGDVYPTRRAILCREDKPYIHFACGQGFKHPDDVRKHHNNNKCAALKGKGKRNEEWNEHLSCAIMLGMLNSTMVADGFVLVDQESMDKVETAVACGRAFKAARAADIAKIAKAAKTAEGQAEGQAGGEAEVSGLQKTEQQSVHEQAKAVAKDGEAGGSKVVDGDEESVLKAVDAPPVKPTKTTTPKKPTPKKTQTPKKSVPAKRGAATAGDSGDEVEHGSGGKKPSKVGRNIVTAGPD</sequence>
<comment type="caution">
    <text evidence="2">The sequence shown here is derived from an EMBL/GenBank/DDBJ whole genome shotgun (WGS) entry which is preliminary data.</text>
</comment>
<dbReference type="AlphaFoldDB" id="A0AAN7T9K8"/>
<evidence type="ECO:0000256" key="1">
    <source>
        <dbReference type="SAM" id="MobiDB-lite"/>
    </source>
</evidence>
<name>A0AAN7T9K8_9PEZI</name>
<feature type="compositionally biased region" description="Polar residues" evidence="1">
    <location>
        <begin position="943"/>
        <end position="952"/>
    </location>
</feature>
<feature type="compositionally biased region" description="Polar residues" evidence="1">
    <location>
        <begin position="266"/>
        <end position="276"/>
    </location>
</feature>
<feature type="compositionally biased region" description="Polar residues" evidence="1">
    <location>
        <begin position="494"/>
        <end position="504"/>
    </location>
</feature>
<gene>
    <name evidence="2" type="ORF">LTR62_001081</name>
</gene>